<organism evidence="1 2">
    <name type="scientific">Bremerella volcania</name>
    <dbReference type="NCBI Taxonomy" id="2527984"/>
    <lineage>
        <taxon>Bacteria</taxon>
        <taxon>Pseudomonadati</taxon>
        <taxon>Planctomycetota</taxon>
        <taxon>Planctomycetia</taxon>
        <taxon>Pirellulales</taxon>
        <taxon>Pirellulaceae</taxon>
        <taxon>Bremerella</taxon>
    </lineage>
</organism>
<evidence type="ECO:0000313" key="1">
    <source>
        <dbReference type="EMBL" id="QDU76898.1"/>
    </source>
</evidence>
<reference evidence="2" key="1">
    <citation type="submission" date="2019-02" db="EMBL/GenBank/DDBJ databases">
        <title>Deep-cultivation of Planctomycetes and their phenomic and genomic characterization uncovers novel biology.</title>
        <authorList>
            <person name="Wiegand S."/>
            <person name="Jogler M."/>
            <person name="Boedeker C."/>
            <person name="Pinto D."/>
            <person name="Vollmers J."/>
            <person name="Rivas-Marin E."/>
            <person name="Kohn T."/>
            <person name="Peeters S.H."/>
            <person name="Heuer A."/>
            <person name="Rast P."/>
            <person name="Oberbeckmann S."/>
            <person name="Bunk B."/>
            <person name="Jeske O."/>
            <person name="Meyerdierks A."/>
            <person name="Storesund J.E."/>
            <person name="Kallscheuer N."/>
            <person name="Luecker S."/>
            <person name="Lage O.M."/>
            <person name="Pohl T."/>
            <person name="Merkel B.J."/>
            <person name="Hornburger P."/>
            <person name="Mueller R.-W."/>
            <person name="Bruemmer F."/>
            <person name="Labrenz M."/>
            <person name="Spormann A.M."/>
            <person name="Op den Camp H."/>
            <person name="Overmann J."/>
            <person name="Amann R."/>
            <person name="Jetten M.S.M."/>
            <person name="Mascher T."/>
            <person name="Medema M.H."/>
            <person name="Devos D.P."/>
            <person name="Kaster A.-K."/>
            <person name="Ovreas L."/>
            <person name="Rohde M."/>
            <person name="Galperin M.Y."/>
            <person name="Jogler C."/>
        </authorList>
    </citation>
    <scope>NUCLEOTIDE SEQUENCE [LARGE SCALE GENOMIC DNA]</scope>
    <source>
        <strain evidence="2">Pan97</strain>
    </source>
</reference>
<gene>
    <name evidence="1" type="ORF">Pan97_39550</name>
</gene>
<evidence type="ECO:0000313" key="2">
    <source>
        <dbReference type="Proteomes" id="UP000318626"/>
    </source>
</evidence>
<proteinExistence type="predicted"/>
<dbReference type="AlphaFoldDB" id="A0A518CCE9"/>
<sequence length="198" mass="23269">MRQTEQQDREARADKKHYWLREDFDQLMELLPNIDDEKMRSRNSSTALIYPKSTEGAFRELRLRGLYVDGIYLWQLAEKGIVQPKGARPGMTWTGNDWLEWSKEDIDAAAEWIYENDQDRWSSWTHYCWVNNLRFGQCVKARRVAAARYKMGFSTSFDVLGLVTVIEPSTDPNEYAYIRFFPQGTKLEPQEATNVHSD</sequence>
<name>A0A518CCE9_9BACT</name>
<protein>
    <submittedName>
        <fullName evidence="1">Uncharacterized protein</fullName>
    </submittedName>
</protein>
<accession>A0A518CCE9</accession>
<dbReference type="EMBL" id="CP036289">
    <property type="protein sequence ID" value="QDU76898.1"/>
    <property type="molecule type" value="Genomic_DNA"/>
</dbReference>
<dbReference type="Proteomes" id="UP000318626">
    <property type="component" value="Chromosome"/>
</dbReference>
<keyword evidence="2" id="KW-1185">Reference proteome</keyword>
<dbReference type="RefSeq" id="WP_144975378.1">
    <property type="nucleotide sequence ID" value="NZ_CP036289.1"/>
</dbReference>
<dbReference type="KEGG" id="bvo:Pan97_39550"/>